<feature type="non-terminal residue" evidence="3">
    <location>
        <position position="1"/>
    </location>
</feature>
<name>A0A0F9BNK3_9ZZZZ</name>
<dbReference type="InterPro" id="IPR004380">
    <property type="entry name" value="Asp_race"/>
</dbReference>
<reference evidence="3" key="1">
    <citation type="journal article" date="2015" name="Nature">
        <title>Complex archaea that bridge the gap between prokaryotes and eukaryotes.</title>
        <authorList>
            <person name="Spang A."/>
            <person name="Saw J.H."/>
            <person name="Jorgensen S.L."/>
            <person name="Zaremba-Niedzwiedzka K."/>
            <person name="Martijn J."/>
            <person name="Lind A.E."/>
            <person name="van Eijk R."/>
            <person name="Schleper C."/>
            <person name="Guy L."/>
            <person name="Ettema T.J."/>
        </authorList>
    </citation>
    <scope>NUCLEOTIDE SEQUENCE</scope>
</reference>
<dbReference type="SUPFAM" id="SSF53681">
    <property type="entry name" value="Aspartate/glutamate racemase"/>
    <property type="match status" value="1"/>
</dbReference>
<dbReference type="AlphaFoldDB" id="A0A0F9BNK3"/>
<evidence type="ECO:0000256" key="2">
    <source>
        <dbReference type="ARBA" id="ARBA00023235"/>
    </source>
</evidence>
<keyword evidence="2" id="KW-0413">Isomerase</keyword>
<dbReference type="PANTHER" id="PTHR21198">
    <property type="entry name" value="GLUTAMATE RACEMASE"/>
    <property type="match status" value="1"/>
</dbReference>
<protein>
    <recommendedName>
        <fullName evidence="4">Aspartate racemase</fullName>
    </recommendedName>
</protein>
<evidence type="ECO:0008006" key="4">
    <source>
        <dbReference type="Google" id="ProtNLM"/>
    </source>
</evidence>
<evidence type="ECO:0000256" key="1">
    <source>
        <dbReference type="ARBA" id="ARBA00007847"/>
    </source>
</evidence>
<dbReference type="Pfam" id="PF01177">
    <property type="entry name" value="Asp_Glu_race"/>
    <property type="match status" value="1"/>
</dbReference>
<dbReference type="EMBL" id="LAZR01048330">
    <property type="protein sequence ID" value="KKK92179.1"/>
    <property type="molecule type" value="Genomic_DNA"/>
</dbReference>
<dbReference type="InterPro" id="IPR001920">
    <property type="entry name" value="Asp/Glu_race"/>
</dbReference>
<evidence type="ECO:0000313" key="3">
    <source>
        <dbReference type="EMBL" id="KKK92179.1"/>
    </source>
</evidence>
<gene>
    <name evidence="3" type="ORF">LCGC14_2705500</name>
</gene>
<dbReference type="InterPro" id="IPR015942">
    <property type="entry name" value="Asp/Glu/hydantoin_racemase"/>
</dbReference>
<comment type="caution">
    <text evidence="3">The sequence shown here is derived from an EMBL/GenBank/DDBJ whole genome shotgun (WGS) entry which is preliminary data.</text>
</comment>
<accession>A0A0F9BNK3</accession>
<sequence length="137" mass="15133">FLSLLNETLLYTLRKMPELKKAGLISSTGTLKSRLFHDAFAKEKIEVFGPEDEEQEQVMEAIFGKQGIKAGFSSGRPKEIIQGVAKTLIKRGAEAVIAGCTEVPLVLKQEDIKVPFIEPLQILAEVSIVWAGYELKS</sequence>
<comment type="similarity">
    <text evidence="1">Belongs to the aspartate/glutamate racemases family.</text>
</comment>
<dbReference type="GO" id="GO:0047661">
    <property type="term" value="F:amino-acid racemase activity"/>
    <property type="evidence" value="ECO:0007669"/>
    <property type="project" value="InterPro"/>
</dbReference>
<dbReference type="Gene3D" id="3.40.50.1860">
    <property type="match status" value="2"/>
</dbReference>
<dbReference type="NCBIfam" id="TIGR00035">
    <property type="entry name" value="asp_race"/>
    <property type="match status" value="1"/>
</dbReference>
<dbReference type="PANTHER" id="PTHR21198:SF7">
    <property type="entry name" value="ASPARTATE-GLUTAMATE RACEMASE FAMILY"/>
    <property type="match status" value="1"/>
</dbReference>
<organism evidence="3">
    <name type="scientific">marine sediment metagenome</name>
    <dbReference type="NCBI Taxonomy" id="412755"/>
    <lineage>
        <taxon>unclassified sequences</taxon>
        <taxon>metagenomes</taxon>
        <taxon>ecological metagenomes</taxon>
    </lineage>
</organism>
<proteinExistence type="inferred from homology"/>